<gene>
    <name evidence="4 5" type="primary">mtnC</name>
    <name evidence="5" type="ORF">RNAN_2735</name>
</gene>
<reference evidence="5 6" key="1">
    <citation type="journal article" date="2012" name="J. Bacteriol.">
        <title>Genome Sequence of the Protease-Producing Bacterium Rheinheimera nanhaiensis E407-8T, Isolated from Deep-Sea Sediment of the South China Sea.</title>
        <authorList>
            <person name="Zhang X.-Y."/>
            <person name="Zhang Y.-J."/>
            <person name="Qin Q.-L."/>
            <person name="Xie B.-B."/>
            <person name="Chen X.-L."/>
            <person name="Zhou B.-C."/>
            <person name="Zhang Y.-Z."/>
        </authorList>
    </citation>
    <scope>NUCLEOTIDE SEQUENCE [LARGE SCALE GENOMIC DNA]</scope>
    <source>
        <strain evidence="5 6">E407-8</strain>
    </source>
</reference>
<keyword evidence="4" id="KW-0479">Metal-binding</keyword>
<evidence type="ECO:0000256" key="3">
    <source>
        <dbReference type="ARBA" id="ARBA00023167"/>
    </source>
</evidence>
<dbReference type="UniPathway" id="UPA00904">
    <property type="reaction ID" value="UER00876"/>
</dbReference>
<keyword evidence="1 4" id="KW-0028">Amino-acid biosynthesis</keyword>
<comment type="pathway">
    <text evidence="4">Amino-acid biosynthesis; L-methionine biosynthesis via salvage pathway; L-methionine from S-methyl-5-thio-alpha-D-ribose 1-phosphate: step 3/6.</text>
</comment>
<comment type="function">
    <text evidence="4">Bifunctional enzyme that catalyzes the enolization of 2,3-diketo-5-methylthiopentyl-1-phosphate (DK-MTP-1-P) into the intermediate 2-hydroxy-3-keto-5-methylthiopentenyl-1-phosphate (HK-MTPenyl-1-P), which is then dephosphorylated to form the acireductone 1,2-dihydroxy-3-keto-5-methylthiopentene (DHK-MTPene).</text>
</comment>
<keyword evidence="6" id="KW-1185">Reference proteome</keyword>
<dbReference type="CDD" id="cd01629">
    <property type="entry name" value="HAD_EP"/>
    <property type="match status" value="1"/>
</dbReference>
<comment type="cofactor">
    <cofactor evidence="4">
        <name>Mg(2+)</name>
        <dbReference type="ChEBI" id="CHEBI:18420"/>
    </cofactor>
    <text evidence="4">Binds 1 Mg(2+) ion per subunit.</text>
</comment>
<dbReference type="EC" id="3.1.3.77" evidence="4"/>
<dbReference type="SFLD" id="SFLDF00044">
    <property type="entry name" value="enolase-phosphatase"/>
    <property type="match status" value="1"/>
</dbReference>
<dbReference type="Proteomes" id="UP000004374">
    <property type="component" value="Unassembled WGS sequence"/>
</dbReference>
<evidence type="ECO:0000256" key="1">
    <source>
        <dbReference type="ARBA" id="ARBA00022605"/>
    </source>
</evidence>
<comment type="catalytic activity">
    <reaction evidence="4">
        <text>5-methylsulfanyl-2,3-dioxopentyl phosphate + H2O = 1,2-dihydroxy-5-(methylsulfanyl)pent-1-en-3-one + phosphate</text>
        <dbReference type="Rhea" id="RHEA:21700"/>
        <dbReference type="ChEBI" id="CHEBI:15377"/>
        <dbReference type="ChEBI" id="CHEBI:43474"/>
        <dbReference type="ChEBI" id="CHEBI:49252"/>
        <dbReference type="ChEBI" id="CHEBI:58828"/>
        <dbReference type="EC" id="3.1.3.77"/>
    </reaction>
</comment>
<dbReference type="STRING" id="562729.RNAN_2735"/>
<dbReference type="InterPro" id="IPR023214">
    <property type="entry name" value="HAD_sf"/>
</dbReference>
<dbReference type="GO" id="GO:0000287">
    <property type="term" value="F:magnesium ion binding"/>
    <property type="evidence" value="ECO:0007669"/>
    <property type="project" value="UniProtKB-UniRule"/>
</dbReference>
<dbReference type="EMBL" id="BAFK01000016">
    <property type="protein sequence ID" value="GAB59729.1"/>
    <property type="molecule type" value="Genomic_DNA"/>
</dbReference>
<evidence type="ECO:0000313" key="5">
    <source>
        <dbReference type="EMBL" id="GAB59729.1"/>
    </source>
</evidence>
<dbReference type="InterPro" id="IPR036412">
    <property type="entry name" value="HAD-like_sf"/>
</dbReference>
<dbReference type="PANTHER" id="PTHR20371">
    <property type="entry name" value="ENOLASE-PHOSPHATASE E1"/>
    <property type="match status" value="1"/>
</dbReference>
<protein>
    <recommendedName>
        <fullName evidence="4">Enolase-phosphatase E1</fullName>
        <ecNumber evidence="4">3.1.3.77</ecNumber>
    </recommendedName>
    <alternativeName>
        <fullName evidence="4">2,3-diketo-5-methylthio-1-phosphopentane phosphatase</fullName>
    </alternativeName>
</protein>
<dbReference type="InterPro" id="IPR023943">
    <property type="entry name" value="Enolase-ppase_E1"/>
</dbReference>
<comment type="caution">
    <text evidence="5">The sequence shown here is derived from an EMBL/GenBank/DDBJ whole genome shotgun (WGS) entry which is preliminary data.</text>
</comment>
<dbReference type="Gene3D" id="1.10.720.60">
    <property type="match status" value="1"/>
</dbReference>
<dbReference type="SFLD" id="SFLDG01133">
    <property type="entry name" value="C1.5.4:_Enolase-phosphatase_Li"/>
    <property type="match status" value="1"/>
</dbReference>
<dbReference type="PANTHER" id="PTHR20371:SF1">
    <property type="entry name" value="ENOLASE-PHOSPHATASE E1"/>
    <property type="match status" value="1"/>
</dbReference>
<dbReference type="NCBIfam" id="TIGR01549">
    <property type="entry name" value="HAD-SF-IA-v1"/>
    <property type="match status" value="1"/>
</dbReference>
<dbReference type="NCBIfam" id="TIGR01691">
    <property type="entry name" value="enolase-ppase"/>
    <property type="match status" value="1"/>
</dbReference>
<dbReference type="OrthoDB" id="9797416at2"/>
<dbReference type="AlphaFoldDB" id="I1E0A1"/>
<keyword evidence="2 4" id="KW-0378">Hydrolase</keyword>
<comment type="pathway">
    <text evidence="4">Amino-acid biosynthesis; L-methionine biosynthesis via salvage pathway; L-methionine from S-methyl-5-thio-alpha-D-ribose 1-phosphate: step 4/6.</text>
</comment>
<dbReference type="SFLD" id="SFLDG01129">
    <property type="entry name" value="C1.5:_HAD__Beta-PGM__Phosphata"/>
    <property type="match status" value="1"/>
</dbReference>
<dbReference type="SFLD" id="SFLDS00003">
    <property type="entry name" value="Haloacid_Dehalogenase"/>
    <property type="match status" value="1"/>
</dbReference>
<evidence type="ECO:0000313" key="6">
    <source>
        <dbReference type="Proteomes" id="UP000004374"/>
    </source>
</evidence>
<dbReference type="HAMAP" id="MF_01681">
    <property type="entry name" value="Salvage_MtnC"/>
    <property type="match status" value="1"/>
</dbReference>
<comment type="subunit">
    <text evidence="4">Monomer.</text>
</comment>
<evidence type="ECO:0000256" key="2">
    <source>
        <dbReference type="ARBA" id="ARBA00022801"/>
    </source>
</evidence>
<dbReference type="Gene3D" id="3.40.50.1000">
    <property type="entry name" value="HAD superfamily/HAD-like"/>
    <property type="match status" value="1"/>
</dbReference>
<dbReference type="GO" id="GO:0043874">
    <property type="term" value="F:acireductone synthase activity"/>
    <property type="evidence" value="ECO:0007669"/>
    <property type="project" value="UniProtKB-EC"/>
</dbReference>
<proteinExistence type="inferred from homology"/>
<dbReference type="GO" id="GO:0019509">
    <property type="term" value="P:L-methionine salvage from methylthioadenosine"/>
    <property type="evidence" value="ECO:0007669"/>
    <property type="project" value="UniProtKB-UniRule"/>
</dbReference>
<dbReference type="SUPFAM" id="SSF56784">
    <property type="entry name" value="HAD-like"/>
    <property type="match status" value="1"/>
</dbReference>
<dbReference type="InterPro" id="IPR006439">
    <property type="entry name" value="HAD-SF_hydro_IA"/>
</dbReference>
<sequence>MKYSAIITDIEGTTSRISFVTQVLFPYAARQLPAFMQQHASEPAVAEQLAACRNLMQQPDASLDAIIAQLQQWIAEDKKATPLKALQGMVWQQGYQNGAFTGHVYQDVFDALSRWQQQGIKLYVYSSGSVQAQQLLFKYSDFGDMTPLFSGYFDTRIGAKREMSSYAAILQHLQLPPKQVLFLSDVVAELDAAAPLGIGTMQLIRDGQVAGSHTIAHNFNQVEELIA</sequence>
<keyword evidence="4" id="KW-0460">Magnesium</keyword>
<organism evidence="5 6">
    <name type="scientific">Rheinheimera nanhaiensis E407-8</name>
    <dbReference type="NCBI Taxonomy" id="562729"/>
    <lineage>
        <taxon>Bacteria</taxon>
        <taxon>Pseudomonadati</taxon>
        <taxon>Pseudomonadota</taxon>
        <taxon>Gammaproteobacteria</taxon>
        <taxon>Chromatiales</taxon>
        <taxon>Chromatiaceae</taxon>
        <taxon>Rheinheimera</taxon>
    </lineage>
</organism>
<dbReference type="Pfam" id="PF00702">
    <property type="entry name" value="Hydrolase"/>
    <property type="match status" value="1"/>
</dbReference>
<dbReference type="GO" id="GO:0043715">
    <property type="term" value="F:2,3-diketo-5-methylthiopentyl-1-phosphate enolase activity"/>
    <property type="evidence" value="ECO:0007669"/>
    <property type="project" value="UniProtKB-UniRule"/>
</dbReference>
<accession>I1E0A1</accession>
<name>I1E0A1_9GAMM</name>
<keyword evidence="3 4" id="KW-0486">Methionine biosynthesis</keyword>
<dbReference type="GO" id="GO:0043716">
    <property type="term" value="F:2-hydroxy-3-keto-5-methylthiopentenyl-1-phosphate phosphatase activity"/>
    <property type="evidence" value="ECO:0007669"/>
    <property type="project" value="UniProtKB-UniRule"/>
</dbReference>
<evidence type="ECO:0000256" key="4">
    <source>
        <dbReference type="HAMAP-Rule" id="MF_01681"/>
    </source>
</evidence>
<comment type="similarity">
    <text evidence="4">Belongs to the HAD-like hydrolase superfamily. MasA/MtnC family.</text>
</comment>
<dbReference type="RefSeq" id="WP_008222583.1">
    <property type="nucleotide sequence ID" value="NZ_BAFK01000016.1"/>
</dbReference>